<evidence type="ECO:0000256" key="7">
    <source>
        <dbReference type="RuleBase" id="RU004417"/>
    </source>
</evidence>
<feature type="site" description="Important for catalysis" evidence="6">
    <location>
        <position position="120"/>
    </location>
</feature>
<dbReference type="Pfam" id="PF02812">
    <property type="entry name" value="ELFV_dehydrog_N"/>
    <property type="match status" value="1"/>
</dbReference>
<dbReference type="EMBL" id="MEYJ01000048">
    <property type="protein sequence ID" value="OGD35161.1"/>
    <property type="molecule type" value="Genomic_DNA"/>
</dbReference>
<keyword evidence="5" id="KW-0520">NAD</keyword>
<dbReference type="Proteomes" id="UP000178395">
    <property type="component" value="Unassembled WGS sequence"/>
</dbReference>
<evidence type="ECO:0000256" key="4">
    <source>
        <dbReference type="PIRSR" id="PIRSR000185-1"/>
    </source>
</evidence>
<dbReference type="SUPFAM" id="SSF51735">
    <property type="entry name" value="NAD(P)-binding Rossmann-fold domains"/>
    <property type="match status" value="1"/>
</dbReference>
<feature type="active site" description="Proton donor" evidence="4">
    <location>
        <position position="81"/>
    </location>
</feature>
<evidence type="ECO:0000259" key="8">
    <source>
        <dbReference type="SMART" id="SM00839"/>
    </source>
</evidence>
<evidence type="ECO:0000256" key="2">
    <source>
        <dbReference type="ARBA" id="ARBA00023002"/>
    </source>
</evidence>
<sequence>MRASIFEQTIAGDKFGPRYILKLYNPKFNVWGFLVIDNLKLGPGKGGIRMTSAVTEEEVFRLARAMTFKNALAGIPFGGAKAGIAFDPRKAGEKTKKEIVEWFAEGLKPFLPKYYVAGPDVNMGEKEMAWFVRAAGDLKAATGKPSRLGGLPHELGSTGFGVALSARIAMKFLKFDVKKTTVAIQGFGNVGSFAFKFLKEAGAKIVAVSDASGGVFNERGLDFEKLSRVSRDAGSVTHYKDGRGINNKQLLELKVDVLIPAALSDVINESNVDKIKAKIIVEGANIPMREIFEQKLHRKGVLIIPDIIANAGGVISSYAEYRGFDQKKMFRMVEEKIATRAKSVLEKSKKTGKTPRDVAIEIVSKEFYN</sequence>
<dbReference type="GO" id="GO:0006538">
    <property type="term" value="P:L-glutamate catabolic process"/>
    <property type="evidence" value="ECO:0007669"/>
    <property type="project" value="TreeGrafter"/>
</dbReference>
<protein>
    <recommendedName>
        <fullName evidence="3">Glutamate dehydrogenase</fullName>
    </recommendedName>
</protein>
<dbReference type="GO" id="GO:0004352">
    <property type="term" value="F:glutamate dehydrogenase (NAD+) activity"/>
    <property type="evidence" value="ECO:0007669"/>
    <property type="project" value="TreeGrafter"/>
</dbReference>
<dbReference type="InterPro" id="IPR033524">
    <property type="entry name" value="Glu/Leu/Phe/Val_DH_AS"/>
</dbReference>
<name>A0A1F5BX42_9BACT</name>
<feature type="binding site" evidence="5">
    <location>
        <position position="189"/>
    </location>
    <ligand>
        <name>NAD(+)</name>
        <dbReference type="ChEBI" id="CHEBI:57540"/>
    </ligand>
</feature>
<reference evidence="9 10" key="1">
    <citation type="journal article" date="2016" name="Nat. Commun.">
        <title>Thousands of microbial genomes shed light on interconnected biogeochemical processes in an aquifer system.</title>
        <authorList>
            <person name="Anantharaman K."/>
            <person name="Brown C.T."/>
            <person name="Hug L.A."/>
            <person name="Sharon I."/>
            <person name="Castelle C.J."/>
            <person name="Probst A.J."/>
            <person name="Thomas B.C."/>
            <person name="Singh A."/>
            <person name="Wilkins M.J."/>
            <person name="Karaoz U."/>
            <person name="Brodie E.L."/>
            <person name="Williams K.H."/>
            <person name="Hubbard S.S."/>
            <person name="Banfield J.F."/>
        </authorList>
    </citation>
    <scope>NUCLEOTIDE SEQUENCE [LARGE SCALE GENOMIC DNA]</scope>
</reference>
<feature type="domain" description="Glutamate/phenylalanine/leucine/valine/L-tryptophan dehydrogenase C-terminal" evidence="8">
    <location>
        <begin position="150"/>
        <end position="366"/>
    </location>
</feature>
<dbReference type="InterPro" id="IPR036291">
    <property type="entry name" value="NAD(P)-bd_dom_sf"/>
</dbReference>
<feature type="binding site" evidence="5">
    <location>
        <position position="158"/>
    </location>
    <ligand>
        <name>NAD(+)</name>
        <dbReference type="ChEBI" id="CHEBI:57540"/>
    </ligand>
</feature>
<proteinExistence type="inferred from homology"/>
<dbReference type="PANTHER" id="PTHR11606">
    <property type="entry name" value="GLUTAMATE DEHYDROGENASE"/>
    <property type="match status" value="1"/>
</dbReference>
<dbReference type="GO" id="GO:0000166">
    <property type="term" value="F:nucleotide binding"/>
    <property type="evidence" value="ECO:0007669"/>
    <property type="project" value="UniProtKB-KW"/>
</dbReference>
<dbReference type="PRINTS" id="PR00082">
    <property type="entry name" value="GLFDHDRGNASE"/>
</dbReference>
<evidence type="ECO:0000313" key="9">
    <source>
        <dbReference type="EMBL" id="OGD35161.1"/>
    </source>
</evidence>
<dbReference type="PROSITE" id="PS00074">
    <property type="entry name" value="GLFV_DEHYDROGENASE"/>
    <property type="match status" value="1"/>
</dbReference>
<organism evidence="9 10">
    <name type="scientific">Candidatus Azambacteria bacterium RIFCSPHIGHO2_01_46_10</name>
    <dbReference type="NCBI Taxonomy" id="1797293"/>
    <lineage>
        <taxon>Bacteria</taxon>
        <taxon>Candidatus Azamiibacteriota</taxon>
    </lineage>
</organism>
<feature type="binding site" evidence="5">
    <location>
        <position position="317"/>
    </location>
    <ligand>
        <name>substrate</name>
    </ligand>
</feature>
<dbReference type="PIRSF" id="PIRSF000185">
    <property type="entry name" value="Glu_DH"/>
    <property type="match status" value="1"/>
</dbReference>
<evidence type="ECO:0000256" key="1">
    <source>
        <dbReference type="ARBA" id="ARBA00006382"/>
    </source>
</evidence>
<comment type="caution">
    <text evidence="9">The sequence shown here is derived from an EMBL/GenBank/DDBJ whole genome shotgun (WGS) entry which is preliminary data.</text>
</comment>
<dbReference type="PANTHER" id="PTHR11606:SF13">
    <property type="entry name" value="GLUTAMATE DEHYDROGENASE 1, MITOCHONDRIAL"/>
    <property type="match status" value="1"/>
</dbReference>
<dbReference type="Gene3D" id="3.40.50.10860">
    <property type="entry name" value="Leucine Dehydrogenase, chain A, domain 1"/>
    <property type="match status" value="1"/>
</dbReference>
<keyword evidence="5" id="KW-0547">Nucleotide-binding</keyword>
<dbReference type="SUPFAM" id="SSF53223">
    <property type="entry name" value="Aminoacid dehydrogenase-like, N-terminal domain"/>
    <property type="match status" value="1"/>
</dbReference>
<evidence type="ECO:0000256" key="3">
    <source>
        <dbReference type="PIRNR" id="PIRNR000185"/>
    </source>
</evidence>
<dbReference type="InterPro" id="IPR046346">
    <property type="entry name" value="Aminoacid_DH-like_N_sf"/>
</dbReference>
<dbReference type="InterPro" id="IPR006096">
    <property type="entry name" value="Glu/Leu/Phe/Val/Trp_DH_C"/>
</dbReference>
<keyword evidence="2 3" id="KW-0560">Oxidoreductase</keyword>
<evidence type="ECO:0000256" key="5">
    <source>
        <dbReference type="PIRSR" id="PIRSR000185-2"/>
    </source>
</evidence>
<dbReference type="Pfam" id="PF00208">
    <property type="entry name" value="ELFV_dehydrog"/>
    <property type="match status" value="1"/>
</dbReference>
<evidence type="ECO:0000313" key="10">
    <source>
        <dbReference type="Proteomes" id="UP000178395"/>
    </source>
</evidence>
<dbReference type="SMART" id="SM00839">
    <property type="entry name" value="ELFV_dehydrog"/>
    <property type="match status" value="1"/>
</dbReference>
<comment type="similarity">
    <text evidence="1 3 7">Belongs to the Glu/Leu/Phe/Val dehydrogenases family.</text>
</comment>
<feature type="binding site" evidence="5">
    <location>
        <position position="45"/>
    </location>
    <ligand>
        <name>substrate</name>
    </ligand>
</feature>
<gene>
    <name evidence="9" type="ORF">A2W39_00020</name>
</gene>
<dbReference type="Gene3D" id="3.40.50.720">
    <property type="entry name" value="NAD(P)-binding Rossmann-like Domain"/>
    <property type="match status" value="1"/>
</dbReference>
<feature type="binding site" evidence="5">
    <location>
        <position position="69"/>
    </location>
    <ligand>
        <name>substrate</name>
    </ligand>
</feature>
<dbReference type="AlphaFoldDB" id="A0A1F5BX42"/>
<dbReference type="InterPro" id="IPR006095">
    <property type="entry name" value="Glu/Leu/Phe/Val/Trp_DH"/>
</dbReference>
<accession>A0A1F5BX42</accession>
<dbReference type="InterPro" id="IPR014362">
    <property type="entry name" value="Glu_DH"/>
</dbReference>
<dbReference type="InterPro" id="IPR006097">
    <property type="entry name" value="Glu/Leu/Phe/Val/Trp_DH_dimer"/>
</dbReference>
<evidence type="ECO:0000256" key="6">
    <source>
        <dbReference type="PIRSR" id="PIRSR000185-3"/>
    </source>
</evidence>